<dbReference type="AlphaFoldDB" id="A0A655DQ45"/>
<gene>
    <name evidence="2" type="ORF">ERS008198_03622</name>
    <name evidence="1" type="ORF">ERS008202_03358</name>
    <name evidence="3" type="ORF">ERS008207_03573</name>
</gene>
<sequence>MIRKTKPTARRTNLPQHCGQRNDHPVLLLAELLTLHSPTGHQHGGVMMKYFRQFADFHRRNAANFRRPFRCFGRTVGRAQKIVGEAVITRCAAGKERFILPTVFHQRMGDPQH</sequence>
<dbReference type="Proteomes" id="UP000041314">
    <property type="component" value="Unassembled WGS sequence"/>
</dbReference>
<proteinExistence type="predicted"/>
<dbReference type="EMBL" id="CQPA01000036">
    <property type="protein sequence ID" value="CNU80949.1"/>
    <property type="molecule type" value="Genomic_DNA"/>
</dbReference>
<protein>
    <submittedName>
        <fullName evidence="2">Uncharacterized protein</fullName>
    </submittedName>
</protein>
<evidence type="ECO:0000313" key="6">
    <source>
        <dbReference type="Proteomes" id="UP000042394"/>
    </source>
</evidence>
<dbReference type="Proteomes" id="UP000042394">
    <property type="component" value="Unassembled WGS sequence"/>
</dbReference>
<evidence type="ECO:0000313" key="3">
    <source>
        <dbReference type="EMBL" id="CNU82447.1"/>
    </source>
</evidence>
<dbReference type="Proteomes" id="UP000039541">
    <property type="component" value="Unassembled WGS sequence"/>
</dbReference>
<organism evidence="2 5">
    <name type="scientific">Salmonella enterica subsp. enterica serovar Bovismorbificans</name>
    <dbReference type="NCBI Taxonomy" id="58097"/>
    <lineage>
        <taxon>Bacteria</taxon>
        <taxon>Pseudomonadati</taxon>
        <taxon>Pseudomonadota</taxon>
        <taxon>Gammaproteobacteria</taxon>
        <taxon>Enterobacterales</taxon>
        <taxon>Enterobacteriaceae</taxon>
        <taxon>Salmonella</taxon>
    </lineage>
</organism>
<reference evidence="4 5" key="1">
    <citation type="submission" date="2015-03" db="EMBL/GenBank/DDBJ databases">
        <authorList>
            <consortium name="Pathogen Informatics"/>
        </authorList>
    </citation>
    <scope>NUCLEOTIDE SEQUENCE [LARGE SCALE GENOMIC DNA]</scope>
    <source>
        <strain evidence="1 4">3476</strain>
        <strain evidence="2 5">A1104</strain>
        <strain evidence="3 6">D4891</strain>
    </source>
</reference>
<evidence type="ECO:0000313" key="2">
    <source>
        <dbReference type="EMBL" id="CNU80949.1"/>
    </source>
</evidence>
<evidence type="ECO:0000313" key="1">
    <source>
        <dbReference type="EMBL" id="CNU70587.1"/>
    </source>
</evidence>
<accession>A0A655DQ45</accession>
<name>A0A655DQ45_SALET</name>
<dbReference type="EMBL" id="CQPD01000041">
    <property type="protein sequence ID" value="CNU82447.1"/>
    <property type="molecule type" value="Genomic_DNA"/>
</dbReference>
<dbReference type="EMBL" id="CQPC01000050">
    <property type="protein sequence ID" value="CNU70587.1"/>
    <property type="molecule type" value="Genomic_DNA"/>
</dbReference>
<evidence type="ECO:0000313" key="4">
    <source>
        <dbReference type="Proteomes" id="UP000039541"/>
    </source>
</evidence>
<evidence type="ECO:0000313" key="5">
    <source>
        <dbReference type="Proteomes" id="UP000041314"/>
    </source>
</evidence>